<organism evidence="1 2">
    <name type="scientific">Theileria orientalis</name>
    <dbReference type="NCBI Taxonomy" id="68886"/>
    <lineage>
        <taxon>Eukaryota</taxon>
        <taxon>Sar</taxon>
        <taxon>Alveolata</taxon>
        <taxon>Apicomplexa</taxon>
        <taxon>Aconoidasida</taxon>
        <taxon>Piroplasmida</taxon>
        <taxon>Theileriidae</taxon>
        <taxon>Theileria</taxon>
    </lineage>
</organism>
<evidence type="ECO:0000313" key="1">
    <source>
        <dbReference type="EMBL" id="UKJ87783.2"/>
    </source>
</evidence>
<proteinExistence type="predicted"/>
<name>A0A976QRH9_THEOR</name>
<reference evidence="1" key="1">
    <citation type="submission" date="2022-07" db="EMBL/GenBank/DDBJ databases">
        <title>Evaluation of T. orientalis genome assembly methods using nanopore sequencing and analysis of variation between genomes.</title>
        <authorList>
            <person name="Yam J."/>
            <person name="Micallef M.L."/>
            <person name="Liu M."/>
            <person name="Djordjevic S.P."/>
            <person name="Bogema D.R."/>
            <person name="Jenkins C."/>
        </authorList>
    </citation>
    <scope>NUCLEOTIDE SEQUENCE</scope>
    <source>
        <strain evidence="1">Fish Creek</strain>
    </source>
</reference>
<sequence>MSLLNILVNKPGLNRTILSNIGISKHVLGQSAVISKNVLISPENSYFHRINSDQMSVPAPPSREIITPIIPKIVNLPEFINNLEYNNPLNDDKIITRIGNTSEAYVDQVTHEKYLFNKLRNDTKHRKRAFVKRGYFRRTRCLERKLNRLSYAYALQGIDYEMLESLEMGELPDLKKLKK</sequence>
<dbReference type="OrthoDB" id="354856at2759"/>
<dbReference type="EMBL" id="CP056065">
    <property type="protein sequence ID" value="UKJ87783.2"/>
    <property type="molecule type" value="Genomic_DNA"/>
</dbReference>
<protein>
    <submittedName>
        <fullName evidence="1">Uncharacterized protein</fullName>
    </submittedName>
</protein>
<dbReference type="AlphaFoldDB" id="A0A976QRH9"/>
<accession>A0A976QRH9</accession>
<dbReference type="Proteomes" id="UP000244803">
    <property type="component" value="Chromosome 1"/>
</dbReference>
<evidence type="ECO:0000313" key="2">
    <source>
        <dbReference type="Proteomes" id="UP000244803"/>
    </source>
</evidence>
<gene>
    <name evidence="1" type="ORF">MACJ_000223</name>
</gene>